<dbReference type="EMBL" id="CP042266">
    <property type="protein sequence ID" value="QDY80847.1"/>
    <property type="molecule type" value="Genomic_DNA"/>
</dbReference>
<dbReference type="SUPFAM" id="SSF51735">
    <property type="entry name" value="NAD(P)-binding Rossmann-fold domains"/>
    <property type="match status" value="1"/>
</dbReference>
<protein>
    <submittedName>
        <fullName evidence="4">SDR family NAD(P)-dependent oxidoreductase</fullName>
    </submittedName>
</protein>
<dbReference type="GO" id="GO:0016491">
    <property type="term" value="F:oxidoreductase activity"/>
    <property type="evidence" value="ECO:0007669"/>
    <property type="project" value="UniProtKB-KW"/>
</dbReference>
<keyword evidence="5" id="KW-1185">Reference proteome</keyword>
<dbReference type="InterPro" id="IPR036291">
    <property type="entry name" value="NAD(P)-bd_dom_sf"/>
</dbReference>
<dbReference type="CDD" id="cd05233">
    <property type="entry name" value="SDR_c"/>
    <property type="match status" value="1"/>
</dbReference>
<dbReference type="PRINTS" id="PR00081">
    <property type="entry name" value="GDHRDH"/>
</dbReference>
<dbReference type="Proteomes" id="UP000320580">
    <property type="component" value="Chromosome"/>
</dbReference>
<evidence type="ECO:0000256" key="3">
    <source>
        <dbReference type="SAM" id="MobiDB-lite"/>
    </source>
</evidence>
<reference evidence="4 5" key="1">
    <citation type="submission" date="2019-07" db="EMBL/GenBank/DDBJ databases">
        <authorList>
            <person name="Zhu P."/>
        </authorList>
    </citation>
    <scope>NUCLEOTIDE SEQUENCE [LARGE SCALE GENOMIC DNA]</scope>
    <source>
        <strain evidence="4 5">SSL-25</strain>
    </source>
</reference>
<evidence type="ECO:0000313" key="4">
    <source>
        <dbReference type="EMBL" id="QDY80847.1"/>
    </source>
</evidence>
<feature type="region of interest" description="Disordered" evidence="3">
    <location>
        <begin position="65"/>
        <end position="84"/>
    </location>
</feature>
<dbReference type="PANTHER" id="PTHR43669:SF12">
    <property type="entry name" value="BLR5618 PROTEIN"/>
    <property type="match status" value="1"/>
</dbReference>
<dbReference type="PANTHER" id="PTHR43669">
    <property type="entry name" value="5-KETO-D-GLUCONATE 5-REDUCTASE"/>
    <property type="match status" value="1"/>
</dbReference>
<proteinExistence type="inferred from homology"/>
<sequence>MDGLLNGLPPVVGGTARCHAGRIRPGRLRCSAVNPRRSGIAVVTGVGPGIGRSVAVGPAGAGRPVVAAGRRPDGGQPTASLTDGDVRCVPTDVTSPTDVTMLFDRVVADFDRVDPLFNNAGAFGPPGAPFPELSYEDWRGSSTPIRTARYAVPGRPPYSGRG</sequence>
<evidence type="ECO:0000256" key="2">
    <source>
        <dbReference type="ARBA" id="ARBA00023002"/>
    </source>
</evidence>
<organism evidence="4 5">
    <name type="scientific">Streptomyces qinzhouensis</name>
    <dbReference type="NCBI Taxonomy" id="2599401"/>
    <lineage>
        <taxon>Bacteria</taxon>
        <taxon>Bacillati</taxon>
        <taxon>Actinomycetota</taxon>
        <taxon>Actinomycetes</taxon>
        <taxon>Kitasatosporales</taxon>
        <taxon>Streptomycetaceae</taxon>
        <taxon>Streptomyces</taxon>
    </lineage>
</organism>
<gene>
    <name evidence="4" type="ORF">FQU76_08160</name>
</gene>
<dbReference type="KEGG" id="sqz:FQU76_08160"/>
<keyword evidence="2" id="KW-0560">Oxidoreductase</keyword>
<name>A0A5B8JGT5_9ACTN</name>
<evidence type="ECO:0000313" key="5">
    <source>
        <dbReference type="Proteomes" id="UP000320580"/>
    </source>
</evidence>
<dbReference type="AlphaFoldDB" id="A0A5B8JGT5"/>
<accession>A0A5B8JGT5</accession>
<dbReference type="Gene3D" id="3.40.50.720">
    <property type="entry name" value="NAD(P)-binding Rossmann-like Domain"/>
    <property type="match status" value="1"/>
</dbReference>
<comment type="similarity">
    <text evidence="1">Belongs to the short-chain dehydrogenases/reductases (SDR) family.</text>
</comment>
<dbReference type="InterPro" id="IPR002347">
    <property type="entry name" value="SDR_fam"/>
</dbReference>
<dbReference type="Pfam" id="PF00106">
    <property type="entry name" value="adh_short"/>
    <property type="match status" value="1"/>
</dbReference>
<evidence type="ECO:0000256" key="1">
    <source>
        <dbReference type="ARBA" id="ARBA00006484"/>
    </source>
</evidence>